<organism evidence="2 3">
    <name type="scientific">Halorientalis brevis</name>
    <dbReference type="NCBI Taxonomy" id="1126241"/>
    <lineage>
        <taxon>Archaea</taxon>
        <taxon>Methanobacteriati</taxon>
        <taxon>Methanobacteriota</taxon>
        <taxon>Stenosarchaea group</taxon>
        <taxon>Halobacteria</taxon>
        <taxon>Halobacteriales</taxon>
        <taxon>Haloarculaceae</taxon>
        <taxon>Halorientalis</taxon>
    </lineage>
</organism>
<feature type="transmembrane region" description="Helical" evidence="1">
    <location>
        <begin position="36"/>
        <end position="57"/>
    </location>
</feature>
<accession>A0ABD6CD95</accession>
<gene>
    <name evidence="2" type="ORF">ACFR9U_11650</name>
</gene>
<reference evidence="2 3" key="1">
    <citation type="journal article" date="2019" name="Int. J. Syst. Evol. Microbiol.">
        <title>The Global Catalogue of Microorganisms (GCM) 10K type strain sequencing project: providing services to taxonomists for standard genome sequencing and annotation.</title>
        <authorList>
            <consortium name="The Broad Institute Genomics Platform"/>
            <consortium name="The Broad Institute Genome Sequencing Center for Infectious Disease"/>
            <person name="Wu L."/>
            <person name="Ma J."/>
        </authorList>
    </citation>
    <scope>NUCLEOTIDE SEQUENCE [LARGE SCALE GENOMIC DNA]</scope>
    <source>
        <strain evidence="2 3">CGMCC 1.12125</strain>
    </source>
</reference>
<keyword evidence="1" id="KW-0472">Membrane</keyword>
<sequence>MASDWIARATLLRNACPDVTTVGLLLAELFQRVGPFLIPVVVFAAGVLGYGLLWLYYNRIASEDRE</sequence>
<protein>
    <submittedName>
        <fullName evidence="2">Uncharacterized protein</fullName>
    </submittedName>
</protein>
<dbReference type="EMBL" id="JBHUDJ010000003">
    <property type="protein sequence ID" value="MFD1587641.1"/>
    <property type="molecule type" value="Genomic_DNA"/>
</dbReference>
<comment type="caution">
    <text evidence="2">The sequence shown here is derived from an EMBL/GenBank/DDBJ whole genome shotgun (WGS) entry which is preliminary data.</text>
</comment>
<keyword evidence="1" id="KW-0812">Transmembrane</keyword>
<name>A0ABD6CD95_9EURY</name>
<dbReference type="Proteomes" id="UP001597119">
    <property type="component" value="Unassembled WGS sequence"/>
</dbReference>
<evidence type="ECO:0000256" key="1">
    <source>
        <dbReference type="SAM" id="Phobius"/>
    </source>
</evidence>
<keyword evidence="1" id="KW-1133">Transmembrane helix</keyword>
<proteinExistence type="predicted"/>
<keyword evidence="3" id="KW-1185">Reference proteome</keyword>
<evidence type="ECO:0000313" key="3">
    <source>
        <dbReference type="Proteomes" id="UP001597119"/>
    </source>
</evidence>
<evidence type="ECO:0000313" key="2">
    <source>
        <dbReference type="EMBL" id="MFD1587641.1"/>
    </source>
</evidence>
<dbReference type="RefSeq" id="WP_247372344.1">
    <property type="nucleotide sequence ID" value="NZ_JALLGV010000001.1"/>
</dbReference>
<dbReference type="AlphaFoldDB" id="A0ABD6CD95"/>